<accession>A0A8X6U9Y2</accession>
<name>A0A8X6U9Y2_NEPPI</name>
<evidence type="ECO:0000313" key="2">
    <source>
        <dbReference type="Proteomes" id="UP000887013"/>
    </source>
</evidence>
<keyword evidence="2" id="KW-1185">Reference proteome</keyword>
<dbReference type="Proteomes" id="UP000887013">
    <property type="component" value="Unassembled WGS sequence"/>
</dbReference>
<dbReference type="EMBL" id="BMAW01028563">
    <property type="protein sequence ID" value="GFU07989.1"/>
    <property type="molecule type" value="Genomic_DNA"/>
</dbReference>
<sequence>MESYIDLSGRQKLLRENSSKVEVTIVLKCLNGTADSLKVVYETMKAKLIQTRMFFDKLIEHESKNELLFEDLRCSKERIVKLMKSLKFIRNQMMKNFELIYPISWLLNNSQFECCEAIVEAVEEYKRTLWIFTQIILELHKSYFEFRNAIQTIRQELFAED</sequence>
<organism evidence="1 2">
    <name type="scientific">Nephila pilipes</name>
    <name type="common">Giant wood spider</name>
    <name type="synonym">Nephila maculata</name>
    <dbReference type="NCBI Taxonomy" id="299642"/>
    <lineage>
        <taxon>Eukaryota</taxon>
        <taxon>Metazoa</taxon>
        <taxon>Ecdysozoa</taxon>
        <taxon>Arthropoda</taxon>
        <taxon>Chelicerata</taxon>
        <taxon>Arachnida</taxon>
        <taxon>Araneae</taxon>
        <taxon>Araneomorphae</taxon>
        <taxon>Entelegynae</taxon>
        <taxon>Araneoidea</taxon>
        <taxon>Nephilidae</taxon>
        <taxon>Nephila</taxon>
    </lineage>
</organism>
<comment type="caution">
    <text evidence="1">The sequence shown here is derived from an EMBL/GenBank/DDBJ whole genome shotgun (WGS) entry which is preliminary data.</text>
</comment>
<dbReference type="AlphaFoldDB" id="A0A8X6U9Y2"/>
<protein>
    <submittedName>
        <fullName evidence="1">Uncharacterized protein</fullName>
    </submittedName>
</protein>
<proteinExistence type="predicted"/>
<gene>
    <name evidence="1" type="ORF">NPIL_696951</name>
</gene>
<evidence type="ECO:0000313" key="1">
    <source>
        <dbReference type="EMBL" id="GFU07989.1"/>
    </source>
</evidence>
<reference evidence="1" key="1">
    <citation type="submission" date="2020-08" db="EMBL/GenBank/DDBJ databases">
        <title>Multicomponent nature underlies the extraordinary mechanical properties of spider dragline silk.</title>
        <authorList>
            <person name="Kono N."/>
            <person name="Nakamura H."/>
            <person name="Mori M."/>
            <person name="Yoshida Y."/>
            <person name="Ohtoshi R."/>
            <person name="Malay A.D."/>
            <person name="Moran D.A.P."/>
            <person name="Tomita M."/>
            <person name="Numata K."/>
            <person name="Arakawa K."/>
        </authorList>
    </citation>
    <scope>NUCLEOTIDE SEQUENCE</scope>
</reference>